<dbReference type="InParanoid" id="A0A0C2S1W7"/>
<dbReference type="HOGENOM" id="CLU_1959012_0_0_1"/>
<dbReference type="Proteomes" id="UP000054549">
    <property type="component" value="Unassembled WGS sequence"/>
</dbReference>
<sequence length="128" mass="15292">MFYGRTGVCAHYLRRQVKWFTDRRHHSRSDQKSMTMQWKLYLKLALGVGIQQREKGDEVTMRPKPDCHAFALIPIRLRSYFLSGGKEPPPIREVLWNLESGIWWNRRSLLIYNRTILATLLRVMTWES</sequence>
<dbReference type="EMBL" id="KN818410">
    <property type="protein sequence ID" value="KIL56640.1"/>
    <property type="molecule type" value="Genomic_DNA"/>
</dbReference>
<accession>A0A0C2S1W7</accession>
<evidence type="ECO:0000313" key="2">
    <source>
        <dbReference type="Proteomes" id="UP000054549"/>
    </source>
</evidence>
<organism evidence="1 2">
    <name type="scientific">Amanita muscaria (strain Koide BX008)</name>
    <dbReference type="NCBI Taxonomy" id="946122"/>
    <lineage>
        <taxon>Eukaryota</taxon>
        <taxon>Fungi</taxon>
        <taxon>Dikarya</taxon>
        <taxon>Basidiomycota</taxon>
        <taxon>Agaricomycotina</taxon>
        <taxon>Agaricomycetes</taxon>
        <taxon>Agaricomycetidae</taxon>
        <taxon>Agaricales</taxon>
        <taxon>Pluteineae</taxon>
        <taxon>Amanitaceae</taxon>
        <taxon>Amanita</taxon>
    </lineage>
</organism>
<name>A0A0C2S1W7_AMAMK</name>
<evidence type="ECO:0000313" key="1">
    <source>
        <dbReference type="EMBL" id="KIL56640.1"/>
    </source>
</evidence>
<protein>
    <submittedName>
        <fullName evidence="1">Uncharacterized protein</fullName>
    </submittedName>
</protein>
<proteinExistence type="predicted"/>
<reference evidence="1 2" key="1">
    <citation type="submission" date="2014-04" db="EMBL/GenBank/DDBJ databases">
        <title>Evolutionary Origins and Diversification of the Mycorrhizal Mutualists.</title>
        <authorList>
            <consortium name="DOE Joint Genome Institute"/>
            <consortium name="Mycorrhizal Genomics Consortium"/>
            <person name="Kohler A."/>
            <person name="Kuo A."/>
            <person name="Nagy L.G."/>
            <person name="Floudas D."/>
            <person name="Copeland A."/>
            <person name="Barry K.W."/>
            <person name="Cichocki N."/>
            <person name="Veneault-Fourrey C."/>
            <person name="LaButti K."/>
            <person name="Lindquist E.A."/>
            <person name="Lipzen A."/>
            <person name="Lundell T."/>
            <person name="Morin E."/>
            <person name="Murat C."/>
            <person name="Riley R."/>
            <person name="Ohm R."/>
            <person name="Sun H."/>
            <person name="Tunlid A."/>
            <person name="Henrissat B."/>
            <person name="Grigoriev I.V."/>
            <person name="Hibbett D.S."/>
            <person name="Martin F."/>
        </authorList>
    </citation>
    <scope>NUCLEOTIDE SEQUENCE [LARGE SCALE GENOMIC DNA]</scope>
    <source>
        <strain evidence="1 2">Koide BX008</strain>
    </source>
</reference>
<keyword evidence="2" id="KW-1185">Reference proteome</keyword>
<gene>
    <name evidence="1" type="ORF">M378DRAFT_455977</name>
</gene>
<dbReference type="AlphaFoldDB" id="A0A0C2S1W7"/>